<organism evidence="12 13">
    <name type="scientific">Anaerosporobacter mobilis DSM 15930</name>
    <dbReference type="NCBI Taxonomy" id="1120996"/>
    <lineage>
        <taxon>Bacteria</taxon>
        <taxon>Bacillati</taxon>
        <taxon>Bacillota</taxon>
        <taxon>Clostridia</taxon>
        <taxon>Lachnospirales</taxon>
        <taxon>Lachnospiraceae</taxon>
        <taxon>Anaerosporobacter</taxon>
    </lineage>
</organism>
<evidence type="ECO:0000313" key="12">
    <source>
        <dbReference type="EMBL" id="SHM78636.1"/>
    </source>
</evidence>
<feature type="binding site" evidence="11">
    <location>
        <begin position="80"/>
        <end position="81"/>
    </location>
    <ligand>
        <name>beta-D-galactose</name>
        <dbReference type="ChEBI" id="CHEBI:27667"/>
    </ligand>
</feature>
<dbReference type="Proteomes" id="UP000184038">
    <property type="component" value="Unassembled WGS sequence"/>
</dbReference>
<dbReference type="EMBL" id="FRCP01000017">
    <property type="protein sequence ID" value="SHM78636.1"/>
    <property type="molecule type" value="Genomic_DNA"/>
</dbReference>
<protein>
    <recommendedName>
        <fullName evidence="5 8">Aldose 1-epimerase</fullName>
        <ecNumber evidence="4 8">5.1.3.3</ecNumber>
    </recommendedName>
</protein>
<dbReference type="Gene3D" id="2.70.98.10">
    <property type="match status" value="1"/>
</dbReference>
<evidence type="ECO:0000256" key="8">
    <source>
        <dbReference type="PIRNR" id="PIRNR005096"/>
    </source>
</evidence>
<feature type="active site" description="Proton acceptor" evidence="9">
    <location>
        <position position="316"/>
    </location>
</feature>
<dbReference type="InterPro" id="IPR018052">
    <property type="entry name" value="Ald1_epimerase_CS"/>
</dbReference>
<comment type="catalytic activity">
    <reaction evidence="1 8">
        <text>alpha-D-glucose = beta-D-glucose</text>
        <dbReference type="Rhea" id="RHEA:10264"/>
        <dbReference type="ChEBI" id="CHEBI:15903"/>
        <dbReference type="ChEBI" id="CHEBI:17925"/>
        <dbReference type="EC" id="5.1.3.3"/>
    </reaction>
</comment>
<keyword evidence="7 8" id="KW-0119">Carbohydrate metabolism</keyword>
<evidence type="ECO:0000313" key="13">
    <source>
        <dbReference type="Proteomes" id="UP000184038"/>
    </source>
</evidence>
<gene>
    <name evidence="12" type="ORF">SAMN02746066_03270</name>
</gene>
<evidence type="ECO:0000256" key="3">
    <source>
        <dbReference type="ARBA" id="ARBA00006206"/>
    </source>
</evidence>
<evidence type="ECO:0000256" key="9">
    <source>
        <dbReference type="PIRSR" id="PIRSR005096-1"/>
    </source>
</evidence>
<dbReference type="UniPathway" id="UPA00242"/>
<keyword evidence="13" id="KW-1185">Reference proteome</keyword>
<dbReference type="PANTHER" id="PTHR10091:SF0">
    <property type="entry name" value="GALACTOSE MUTAROTASE"/>
    <property type="match status" value="1"/>
</dbReference>
<feature type="binding site" evidence="11">
    <location>
        <begin position="180"/>
        <end position="182"/>
    </location>
    <ligand>
        <name>beta-D-galactose</name>
        <dbReference type="ChEBI" id="CHEBI:27667"/>
    </ligand>
</feature>
<comment type="pathway">
    <text evidence="2 8">Carbohydrate metabolism; hexose metabolism.</text>
</comment>
<dbReference type="Pfam" id="PF01263">
    <property type="entry name" value="Aldose_epim"/>
    <property type="match status" value="1"/>
</dbReference>
<dbReference type="PROSITE" id="PS00545">
    <property type="entry name" value="ALDOSE_1_EPIMERASE"/>
    <property type="match status" value="1"/>
</dbReference>
<dbReference type="InterPro" id="IPR011013">
    <property type="entry name" value="Gal_mutarotase_sf_dom"/>
</dbReference>
<dbReference type="GO" id="GO:0004034">
    <property type="term" value="F:aldose 1-epimerase activity"/>
    <property type="evidence" value="ECO:0007669"/>
    <property type="project" value="UniProtKB-EC"/>
</dbReference>
<sequence>MSIKKTVFGKTKDGETASLYTLKNKSGMTVVFSDYGATIVNLFVPDAKGKLEDVVLGYDNLDQYTKNSPGFGSFIGRHANRIGNASFIINGKTYELEKNDGNNNLHSGSKSFNKFIYEAEYYEDEESSTIEFSRLSPDMEQGFPGNLDVTVTYTLTEDNELVIEYLAVSDQDTVVNFTNHSYFNLSGHASGSVMNHKVWINADQFTPTDDNLIPTGEFANVEGTPMDFRTAKTISRDMNADYKPLKQGNGYDHNYVLNHETSDVDLVAELIDEVSGRKMEVYTDTPGMQLYTANFLDGEVGKGGVTYKARDGVCFETQFYPNACNTPNFPSSIIKAEQEYDYVTIYKFTTI</sequence>
<dbReference type="GO" id="GO:0006006">
    <property type="term" value="P:glucose metabolic process"/>
    <property type="evidence" value="ECO:0007669"/>
    <property type="project" value="TreeGrafter"/>
</dbReference>
<comment type="similarity">
    <text evidence="3 8">Belongs to the aldose epimerase family.</text>
</comment>
<dbReference type="PIRSF" id="PIRSF005096">
    <property type="entry name" value="GALM"/>
    <property type="match status" value="1"/>
</dbReference>
<accession>A0A1M7LKH8</accession>
<evidence type="ECO:0000256" key="6">
    <source>
        <dbReference type="ARBA" id="ARBA00023235"/>
    </source>
</evidence>
<dbReference type="STRING" id="1120996.SAMN02746066_03270"/>
<evidence type="ECO:0000256" key="4">
    <source>
        <dbReference type="ARBA" id="ARBA00013185"/>
    </source>
</evidence>
<evidence type="ECO:0000256" key="2">
    <source>
        <dbReference type="ARBA" id="ARBA00005028"/>
    </source>
</evidence>
<dbReference type="InterPro" id="IPR008183">
    <property type="entry name" value="Aldose_1/G6P_1-epimerase"/>
</dbReference>
<dbReference type="CDD" id="cd09019">
    <property type="entry name" value="galactose_mutarotase_like"/>
    <property type="match status" value="1"/>
</dbReference>
<dbReference type="RefSeq" id="WP_073289475.1">
    <property type="nucleotide sequence ID" value="NZ_FRCP01000017.1"/>
</dbReference>
<dbReference type="InterPro" id="IPR047215">
    <property type="entry name" value="Galactose_mutarotase-like"/>
</dbReference>
<dbReference type="GO" id="GO:0033499">
    <property type="term" value="P:galactose catabolic process via UDP-galactose, Leloir pathway"/>
    <property type="evidence" value="ECO:0007669"/>
    <property type="project" value="TreeGrafter"/>
</dbReference>
<dbReference type="GO" id="GO:0030246">
    <property type="term" value="F:carbohydrate binding"/>
    <property type="evidence" value="ECO:0007669"/>
    <property type="project" value="InterPro"/>
</dbReference>
<dbReference type="InterPro" id="IPR015443">
    <property type="entry name" value="Aldose_1-epimerase"/>
</dbReference>
<evidence type="ECO:0000256" key="11">
    <source>
        <dbReference type="PIRSR" id="PIRSR005096-3"/>
    </source>
</evidence>
<evidence type="ECO:0000256" key="7">
    <source>
        <dbReference type="ARBA" id="ARBA00023277"/>
    </source>
</evidence>
<evidence type="ECO:0000256" key="10">
    <source>
        <dbReference type="PIRSR" id="PIRSR005096-2"/>
    </source>
</evidence>
<proteinExistence type="inferred from homology"/>
<dbReference type="AlphaFoldDB" id="A0A1M7LKH8"/>
<feature type="binding site" evidence="10">
    <location>
        <position position="252"/>
    </location>
    <ligand>
        <name>beta-D-galactose</name>
        <dbReference type="ChEBI" id="CHEBI:27667"/>
    </ligand>
</feature>
<feature type="active site" description="Proton donor" evidence="9">
    <location>
        <position position="180"/>
    </location>
</feature>
<name>A0A1M7LKH8_9FIRM</name>
<keyword evidence="6 8" id="KW-0413">Isomerase</keyword>
<evidence type="ECO:0000256" key="5">
    <source>
        <dbReference type="ARBA" id="ARBA00014165"/>
    </source>
</evidence>
<dbReference type="InterPro" id="IPR014718">
    <property type="entry name" value="GH-type_carb-bd"/>
</dbReference>
<dbReference type="EC" id="5.1.3.3" evidence="4 8"/>
<dbReference type="NCBIfam" id="NF008277">
    <property type="entry name" value="PRK11055.1"/>
    <property type="match status" value="1"/>
</dbReference>
<dbReference type="OrthoDB" id="9779408at2"/>
<reference evidence="12 13" key="1">
    <citation type="submission" date="2016-11" db="EMBL/GenBank/DDBJ databases">
        <authorList>
            <person name="Jaros S."/>
            <person name="Januszkiewicz K."/>
            <person name="Wedrychowicz H."/>
        </authorList>
    </citation>
    <scope>NUCLEOTIDE SEQUENCE [LARGE SCALE GENOMIC DNA]</scope>
    <source>
        <strain evidence="12 13">DSM 15930</strain>
    </source>
</reference>
<dbReference type="PANTHER" id="PTHR10091">
    <property type="entry name" value="ALDOSE-1-EPIMERASE"/>
    <property type="match status" value="1"/>
</dbReference>
<evidence type="ECO:0000256" key="1">
    <source>
        <dbReference type="ARBA" id="ARBA00001614"/>
    </source>
</evidence>
<dbReference type="SUPFAM" id="SSF74650">
    <property type="entry name" value="Galactose mutarotase-like"/>
    <property type="match status" value="1"/>
</dbReference>